<evidence type="ECO:0000256" key="2">
    <source>
        <dbReference type="ARBA" id="ARBA00009018"/>
    </source>
</evidence>
<dbReference type="Pfam" id="PF04229">
    <property type="entry name" value="GrpB"/>
    <property type="match status" value="1"/>
</dbReference>
<keyword evidence="13" id="KW-1185">Reference proteome</keyword>
<feature type="binding site" evidence="10">
    <location>
        <begin position="11"/>
        <end position="16"/>
    </location>
    <ligand>
        <name>ATP</name>
        <dbReference type="ChEBI" id="CHEBI:30616"/>
    </ligand>
</feature>
<comment type="function">
    <text evidence="10">Catalyzes the phosphorylation of the 3'-hydroxyl group of dephosphocoenzyme A to form coenzyme A.</text>
</comment>
<dbReference type="PANTHER" id="PTHR10695:SF46">
    <property type="entry name" value="BIFUNCTIONAL COENZYME A SYNTHASE-RELATED"/>
    <property type="match status" value="1"/>
</dbReference>
<sequence length="394" mass="41715">MLRIGLTGGIGSGKSTVAALLAARGAVVLDADRIARAVVEPGTPGLAAIRERFGDRVVGADGALDRAALGAIVFADPAERRALEAITHPLIRERTAALVDAAAPEAVVIHDIPLLVEIGAAPTYHLVVVVDVDAEERVRRLVASRGMAQSDARARIGHQASRAERLAVADVVLDNNGTASDLEAQVDRLWQRLVEFDRRLRTGEPYAGDGRPVPPDPTWADQAGRTLARLADRLGRLLEVAPALQHVGPTAVPGVSAPDVLHLQVGLPAGTDLDRPDLRTVLEGLGHPRRAADPDAGDERVHLSCDPDRPVVICLRQVDSPGWRDSLLARDWLRADGAARADLEVAIRTAGAGDAGPGAARPGAVPSPDGFPAGWWEAVRDRARDWADATGRRY</sequence>
<name>A0A1G6GEC8_9ACTN</name>
<dbReference type="PROSITE" id="PS51219">
    <property type="entry name" value="DPCK"/>
    <property type="match status" value="1"/>
</dbReference>
<evidence type="ECO:0000256" key="11">
    <source>
        <dbReference type="NCBIfam" id="TIGR00152"/>
    </source>
</evidence>
<evidence type="ECO:0000256" key="7">
    <source>
        <dbReference type="ARBA" id="ARBA00022777"/>
    </source>
</evidence>
<dbReference type="GO" id="GO:0015937">
    <property type="term" value="P:coenzyme A biosynthetic process"/>
    <property type="evidence" value="ECO:0007669"/>
    <property type="project" value="UniProtKB-UniRule"/>
</dbReference>
<gene>
    <name evidence="10" type="primary">coaE</name>
    <name evidence="12" type="ORF">GA0111570_101380</name>
</gene>
<evidence type="ECO:0000313" key="12">
    <source>
        <dbReference type="EMBL" id="SDB80105.1"/>
    </source>
</evidence>
<dbReference type="NCBIfam" id="NF002879">
    <property type="entry name" value="PRK03333.1"/>
    <property type="match status" value="1"/>
</dbReference>
<dbReference type="HAMAP" id="MF_00376">
    <property type="entry name" value="Dephospho_CoA_kinase"/>
    <property type="match status" value="1"/>
</dbReference>
<dbReference type="AlphaFoldDB" id="A0A1G6GEC8"/>
<dbReference type="GO" id="GO:0005737">
    <property type="term" value="C:cytoplasm"/>
    <property type="evidence" value="ECO:0007669"/>
    <property type="project" value="UniProtKB-SubCell"/>
</dbReference>
<evidence type="ECO:0000256" key="4">
    <source>
        <dbReference type="ARBA" id="ARBA00022490"/>
    </source>
</evidence>
<dbReference type="Gene3D" id="3.30.460.10">
    <property type="entry name" value="Beta Polymerase, domain 2"/>
    <property type="match status" value="1"/>
</dbReference>
<comment type="similarity">
    <text evidence="1">In the N-terminal section; belongs to the CoaE family.</text>
</comment>
<dbReference type="NCBIfam" id="TIGR00152">
    <property type="entry name" value="dephospho-CoA kinase"/>
    <property type="match status" value="1"/>
</dbReference>
<dbReference type="SUPFAM" id="SSF52540">
    <property type="entry name" value="P-loop containing nucleoside triphosphate hydrolases"/>
    <property type="match status" value="1"/>
</dbReference>
<dbReference type="Proteomes" id="UP000199086">
    <property type="component" value="Unassembled WGS sequence"/>
</dbReference>
<comment type="similarity">
    <text evidence="2 10">Belongs to the CoaE family.</text>
</comment>
<comment type="catalytic activity">
    <reaction evidence="10">
        <text>3'-dephospho-CoA + ATP = ADP + CoA + H(+)</text>
        <dbReference type="Rhea" id="RHEA:18245"/>
        <dbReference type="ChEBI" id="CHEBI:15378"/>
        <dbReference type="ChEBI" id="CHEBI:30616"/>
        <dbReference type="ChEBI" id="CHEBI:57287"/>
        <dbReference type="ChEBI" id="CHEBI:57328"/>
        <dbReference type="ChEBI" id="CHEBI:456216"/>
        <dbReference type="EC" id="2.7.1.24"/>
    </reaction>
</comment>
<evidence type="ECO:0000313" key="13">
    <source>
        <dbReference type="Proteomes" id="UP000199086"/>
    </source>
</evidence>
<comment type="similarity">
    <text evidence="3">In the C-terminal section; belongs to the UPF0157 (GrpB) family.</text>
</comment>
<evidence type="ECO:0000256" key="1">
    <source>
        <dbReference type="ARBA" id="ARBA00008826"/>
    </source>
</evidence>
<dbReference type="SUPFAM" id="SSF81301">
    <property type="entry name" value="Nucleotidyltransferase"/>
    <property type="match status" value="1"/>
</dbReference>
<dbReference type="GO" id="GO:0005524">
    <property type="term" value="F:ATP binding"/>
    <property type="evidence" value="ECO:0007669"/>
    <property type="project" value="UniProtKB-UniRule"/>
</dbReference>
<dbReference type="EC" id="2.7.1.24" evidence="10 11"/>
<keyword evidence="4 10" id="KW-0963">Cytoplasm</keyword>
<evidence type="ECO:0000256" key="5">
    <source>
        <dbReference type="ARBA" id="ARBA00022679"/>
    </source>
</evidence>
<reference evidence="12 13" key="1">
    <citation type="submission" date="2016-06" db="EMBL/GenBank/DDBJ databases">
        <authorList>
            <person name="Olsen C.W."/>
            <person name="Carey S."/>
            <person name="Hinshaw L."/>
            <person name="Karasin A.I."/>
        </authorList>
    </citation>
    <scope>NUCLEOTIDE SEQUENCE [LARGE SCALE GENOMIC DNA]</scope>
    <source>
        <strain evidence="12 13">LZ-22</strain>
    </source>
</reference>
<protein>
    <recommendedName>
        <fullName evidence="10 11">Dephospho-CoA kinase</fullName>
        <ecNumber evidence="10 11">2.7.1.24</ecNumber>
    </recommendedName>
    <alternativeName>
        <fullName evidence="10">Dephosphocoenzyme A kinase</fullName>
    </alternativeName>
</protein>
<evidence type="ECO:0000256" key="9">
    <source>
        <dbReference type="ARBA" id="ARBA00022993"/>
    </source>
</evidence>
<dbReference type="PANTHER" id="PTHR10695">
    <property type="entry name" value="DEPHOSPHO-COA KINASE-RELATED"/>
    <property type="match status" value="1"/>
</dbReference>
<dbReference type="Gene3D" id="3.40.50.300">
    <property type="entry name" value="P-loop containing nucleotide triphosphate hydrolases"/>
    <property type="match status" value="1"/>
</dbReference>
<dbReference type="InterPro" id="IPR043519">
    <property type="entry name" value="NT_sf"/>
</dbReference>
<evidence type="ECO:0000256" key="8">
    <source>
        <dbReference type="ARBA" id="ARBA00022840"/>
    </source>
</evidence>
<keyword evidence="5 10" id="KW-0808">Transferase</keyword>
<accession>A0A1G6GEC8</accession>
<keyword evidence="8 10" id="KW-0067">ATP-binding</keyword>
<dbReference type="UniPathway" id="UPA00241">
    <property type="reaction ID" value="UER00356"/>
</dbReference>
<evidence type="ECO:0000256" key="10">
    <source>
        <dbReference type="HAMAP-Rule" id="MF_00376"/>
    </source>
</evidence>
<dbReference type="Pfam" id="PF01121">
    <property type="entry name" value="CoaE"/>
    <property type="match status" value="1"/>
</dbReference>
<evidence type="ECO:0000256" key="6">
    <source>
        <dbReference type="ARBA" id="ARBA00022741"/>
    </source>
</evidence>
<dbReference type="InterPro" id="IPR027417">
    <property type="entry name" value="P-loop_NTPase"/>
</dbReference>
<evidence type="ECO:0000256" key="3">
    <source>
        <dbReference type="ARBA" id="ARBA00011058"/>
    </source>
</evidence>
<keyword evidence="9 10" id="KW-0173">Coenzyme A biosynthesis</keyword>
<dbReference type="GO" id="GO:0004140">
    <property type="term" value="F:dephospho-CoA kinase activity"/>
    <property type="evidence" value="ECO:0007669"/>
    <property type="project" value="UniProtKB-UniRule"/>
</dbReference>
<dbReference type="RefSeq" id="WP_092605770.1">
    <property type="nucleotide sequence ID" value="NZ_FMYF01000001.1"/>
</dbReference>
<organism evidence="12 13">
    <name type="scientific">Raineyella antarctica</name>
    <dbReference type="NCBI Taxonomy" id="1577474"/>
    <lineage>
        <taxon>Bacteria</taxon>
        <taxon>Bacillati</taxon>
        <taxon>Actinomycetota</taxon>
        <taxon>Actinomycetes</taxon>
        <taxon>Propionibacteriales</taxon>
        <taxon>Propionibacteriaceae</taxon>
        <taxon>Raineyella</taxon>
    </lineage>
</organism>
<keyword evidence="6 10" id="KW-0547">Nucleotide-binding</keyword>
<proteinExistence type="inferred from homology"/>
<comment type="subcellular location">
    <subcellularLocation>
        <location evidence="10">Cytoplasm</location>
    </subcellularLocation>
</comment>
<dbReference type="EMBL" id="FMYF01000001">
    <property type="protein sequence ID" value="SDB80105.1"/>
    <property type="molecule type" value="Genomic_DNA"/>
</dbReference>
<keyword evidence="7 10" id="KW-0418">Kinase</keyword>
<comment type="pathway">
    <text evidence="10">Cofactor biosynthesis; coenzyme A biosynthesis; CoA from (R)-pantothenate: step 5/5.</text>
</comment>
<dbReference type="InterPro" id="IPR007344">
    <property type="entry name" value="GrpB/CoaE"/>
</dbReference>
<dbReference type="FunFam" id="3.40.50.300:FF:000991">
    <property type="entry name" value="Dephospho-CoA kinase"/>
    <property type="match status" value="1"/>
</dbReference>
<dbReference type="OrthoDB" id="9812943at2"/>
<dbReference type="CDD" id="cd02022">
    <property type="entry name" value="DPCK"/>
    <property type="match status" value="1"/>
</dbReference>
<dbReference type="STRING" id="1577474.GA0111570_101380"/>
<dbReference type="InterPro" id="IPR001977">
    <property type="entry name" value="Depp_CoAkinase"/>
</dbReference>